<accession>A0A645E261</accession>
<sequence>MKFLKITSLTIAMLTLLSIVVTTTSTVHAAENVISIDNSVSDNPNTIMGLKLDIIEQNNLIEFDDSEDIDIQNLSQNQKNFILQVATKSTEQIDGIETVEQQAVAAEYILGVFDSNSDYYQNPLKAQSEMQNRLKEEFGIQILPNLNSMLKSHGLLSVGVLGAIINTGLSVITGGSISAYVKKKGWNALVNALQSRLMTTLKFKQLGKIIGGLSGTIMKILDPGTFIAEQIDNSRFDKIRGNGWIELW</sequence>
<dbReference type="AlphaFoldDB" id="A0A645E261"/>
<protein>
    <submittedName>
        <fullName evidence="1">Uncharacterized protein</fullName>
    </submittedName>
</protein>
<dbReference type="EMBL" id="VSSQ01042092">
    <property type="protein sequence ID" value="MPM95615.1"/>
    <property type="molecule type" value="Genomic_DNA"/>
</dbReference>
<comment type="caution">
    <text evidence="1">The sequence shown here is derived from an EMBL/GenBank/DDBJ whole genome shotgun (WGS) entry which is preliminary data.</text>
</comment>
<gene>
    <name evidence="1" type="ORF">SDC9_142770</name>
</gene>
<reference evidence="1" key="1">
    <citation type="submission" date="2019-08" db="EMBL/GenBank/DDBJ databases">
        <authorList>
            <person name="Kucharzyk K."/>
            <person name="Murdoch R.W."/>
            <person name="Higgins S."/>
            <person name="Loffler F."/>
        </authorList>
    </citation>
    <scope>NUCLEOTIDE SEQUENCE</scope>
</reference>
<evidence type="ECO:0000313" key="1">
    <source>
        <dbReference type="EMBL" id="MPM95615.1"/>
    </source>
</evidence>
<proteinExistence type="predicted"/>
<name>A0A645E261_9ZZZZ</name>
<organism evidence="1">
    <name type="scientific">bioreactor metagenome</name>
    <dbReference type="NCBI Taxonomy" id="1076179"/>
    <lineage>
        <taxon>unclassified sequences</taxon>
        <taxon>metagenomes</taxon>
        <taxon>ecological metagenomes</taxon>
    </lineage>
</organism>